<evidence type="ECO:0008006" key="3">
    <source>
        <dbReference type="Google" id="ProtNLM"/>
    </source>
</evidence>
<comment type="caution">
    <text evidence="2">The sequence shown here is derived from an EMBL/GenBank/DDBJ whole genome shotgun (WGS) entry which is preliminary data.</text>
</comment>
<protein>
    <recommendedName>
        <fullName evidence="3">Phage tail collar domain-containing protein</fullName>
    </recommendedName>
</protein>
<accession>X1T4S2</accession>
<sequence>MFNNAIAQIPEKWALCDGTLGTPDLRDKFIVGAGDTYNPGDKAGAVNHTHPFTSSPHFHDIDEGGDINEGIDIETATAAVAVTGTTDNGDVRPPYHGIVFIKKIKEGGP</sequence>
<organism evidence="2">
    <name type="scientific">marine sediment metagenome</name>
    <dbReference type="NCBI Taxonomy" id="412755"/>
    <lineage>
        <taxon>unclassified sequences</taxon>
        <taxon>metagenomes</taxon>
        <taxon>ecological metagenomes</taxon>
    </lineage>
</organism>
<dbReference type="EMBL" id="BARW01009610">
    <property type="protein sequence ID" value="GAI82595.1"/>
    <property type="molecule type" value="Genomic_DNA"/>
</dbReference>
<name>X1T4S2_9ZZZZ</name>
<evidence type="ECO:0000256" key="1">
    <source>
        <dbReference type="SAM" id="MobiDB-lite"/>
    </source>
</evidence>
<dbReference type="AlphaFoldDB" id="X1T4S2"/>
<feature type="region of interest" description="Disordered" evidence="1">
    <location>
        <begin position="42"/>
        <end position="67"/>
    </location>
</feature>
<evidence type="ECO:0000313" key="2">
    <source>
        <dbReference type="EMBL" id="GAI82595.1"/>
    </source>
</evidence>
<proteinExistence type="predicted"/>
<gene>
    <name evidence="2" type="ORF">S12H4_19261</name>
</gene>
<reference evidence="2" key="1">
    <citation type="journal article" date="2014" name="Front. Microbiol.">
        <title>High frequency of phylogenetically diverse reductive dehalogenase-homologous genes in deep subseafloor sedimentary metagenomes.</title>
        <authorList>
            <person name="Kawai M."/>
            <person name="Futagami T."/>
            <person name="Toyoda A."/>
            <person name="Takaki Y."/>
            <person name="Nishi S."/>
            <person name="Hori S."/>
            <person name="Arai W."/>
            <person name="Tsubouchi T."/>
            <person name="Morono Y."/>
            <person name="Uchiyama I."/>
            <person name="Ito T."/>
            <person name="Fujiyama A."/>
            <person name="Inagaki F."/>
            <person name="Takami H."/>
        </authorList>
    </citation>
    <scope>NUCLEOTIDE SEQUENCE</scope>
    <source>
        <strain evidence="2">Expedition CK06-06</strain>
    </source>
</reference>
<dbReference type="SUPFAM" id="SSF88874">
    <property type="entry name" value="Receptor-binding domain of short tail fibre protein gp12"/>
    <property type="match status" value="1"/>
</dbReference>